<feature type="transmembrane region" description="Helical" evidence="7">
    <location>
        <begin position="424"/>
        <end position="440"/>
    </location>
</feature>
<dbReference type="NCBIfam" id="TIGR00801">
    <property type="entry name" value="ncs2"/>
    <property type="match status" value="1"/>
</dbReference>
<comment type="caution">
    <text evidence="8">The sequence shown here is derived from an EMBL/GenBank/DDBJ whole genome shotgun (WGS) entry which is preliminary data.</text>
</comment>
<reference evidence="8 9" key="1">
    <citation type="journal article" date="2015" name="Genome Announc.">
        <title>Expanding the biotechnology potential of lactobacilli through comparative genomics of 213 strains and associated genera.</title>
        <authorList>
            <person name="Sun Z."/>
            <person name="Harris H.M."/>
            <person name="McCann A."/>
            <person name="Guo C."/>
            <person name="Argimon S."/>
            <person name="Zhang W."/>
            <person name="Yang X."/>
            <person name="Jeffery I.B."/>
            <person name="Cooney J.C."/>
            <person name="Kagawa T.F."/>
            <person name="Liu W."/>
            <person name="Song Y."/>
            <person name="Salvetti E."/>
            <person name="Wrobel A."/>
            <person name="Rasinkangas P."/>
            <person name="Parkhill J."/>
            <person name="Rea M.C."/>
            <person name="O'Sullivan O."/>
            <person name="Ritari J."/>
            <person name="Douillard F.P."/>
            <person name="Paul Ross R."/>
            <person name="Yang R."/>
            <person name="Briner A.E."/>
            <person name="Felis G.E."/>
            <person name="de Vos W.M."/>
            <person name="Barrangou R."/>
            <person name="Klaenhammer T.R."/>
            <person name="Caufield P.W."/>
            <person name="Cui Y."/>
            <person name="Zhang H."/>
            <person name="O'Toole P.W."/>
        </authorList>
    </citation>
    <scope>NUCLEOTIDE SEQUENCE [LARGE SCALE GENOMIC DNA]</scope>
    <source>
        <strain evidence="8 9">DSM 21376</strain>
    </source>
</reference>
<dbReference type="PANTHER" id="PTHR42810">
    <property type="entry name" value="PURINE PERMEASE C1399.01C-RELATED"/>
    <property type="match status" value="1"/>
</dbReference>
<feature type="transmembrane region" description="Helical" evidence="7">
    <location>
        <begin position="184"/>
        <end position="204"/>
    </location>
</feature>
<comment type="subcellular location">
    <subcellularLocation>
        <location evidence="1">Membrane</location>
        <topology evidence="1">Multi-pass membrane protein</topology>
    </subcellularLocation>
</comment>
<name>A0A0R2DT14_9LACO</name>
<feature type="transmembrane region" description="Helical" evidence="7">
    <location>
        <begin position="257"/>
        <end position="283"/>
    </location>
</feature>
<accession>A0A0R2DT14</accession>
<evidence type="ECO:0000256" key="2">
    <source>
        <dbReference type="ARBA" id="ARBA00008821"/>
    </source>
</evidence>
<evidence type="ECO:0000256" key="5">
    <source>
        <dbReference type="ARBA" id="ARBA00022989"/>
    </source>
</evidence>
<feature type="transmembrane region" description="Helical" evidence="7">
    <location>
        <begin position="124"/>
        <end position="143"/>
    </location>
</feature>
<feature type="transmembrane region" description="Helical" evidence="7">
    <location>
        <begin position="74"/>
        <end position="90"/>
    </location>
</feature>
<evidence type="ECO:0000256" key="7">
    <source>
        <dbReference type="SAM" id="Phobius"/>
    </source>
</evidence>
<feature type="transmembrane region" description="Helical" evidence="7">
    <location>
        <begin position="366"/>
        <end position="388"/>
    </location>
</feature>
<keyword evidence="5 7" id="KW-1133">Transmembrane helix</keyword>
<dbReference type="PROSITE" id="PS01116">
    <property type="entry name" value="XANTH_URACIL_PERMASE"/>
    <property type="match status" value="1"/>
</dbReference>
<keyword evidence="3" id="KW-0813">Transport</keyword>
<dbReference type="STRING" id="1423806.FD15_GL001415"/>
<feature type="transmembrane region" description="Helical" evidence="7">
    <location>
        <begin position="211"/>
        <end position="237"/>
    </location>
</feature>
<dbReference type="Pfam" id="PF00860">
    <property type="entry name" value="Xan_ur_permease"/>
    <property type="match status" value="1"/>
</dbReference>
<evidence type="ECO:0000256" key="6">
    <source>
        <dbReference type="ARBA" id="ARBA00023136"/>
    </source>
</evidence>
<feature type="transmembrane region" description="Helical" evidence="7">
    <location>
        <begin position="400"/>
        <end position="418"/>
    </location>
</feature>
<evidence type="ECO:0000313" key="8">
    <source>
        <dbReference type="EMBL" id="KRN06219.1"/>
    </source>
</evidence>
<protein>
    <submittedName>
        <fullName evidence="8">Uracil permease</fullName>
    </submittedName>
</protein>
<dbReference type="Proteomes" id="UP000050961">
    <property type="component" value="Unassembled WGS sequence"/>
</dbReference>
<dbReference type="InterPro" id="IPR006043">
    <property type="entry name" value="NCS2"/>
</dbReference>
<feature type="transmembrane region" description="Helical" evidence="7">
    <location>
        <begin position="337"/>
        <end position="360"/>
    </location>
</feature>
<dbReference type="GO" id="GO:0042907">
    <property type="term" value="F:xanthine transmembrane transporter activity"/>
    <property type="evidence" value="ECO:0007669"/>
    <property type="project" value="TreeGrafter"/>
</dbReference>
<keyword evidence="6 7" id="KW-0472">Membrane</keyword>
<comment type="similarity">
    <text evidence="2">Belongs to the nucleobase:cation symporter-2 (NCS2) (TC 2.A.40) family.</text>
</comment>
<dbReference type="InterPro" id="IPR006042">
    <property type="entry name" value="Xan_ur_permease"/>
</dbReference>
<keyword evidence="9" id="KW-1185">Reference proteome</keyword>
<evidence type="ECO:0000256" key="1">
    <source>
        <dbReference type="ARBA" id="ARBA00004141"/>
    </source>
</evidence>
<dbReference type="AlphaFoldDB" id="A0A0R2DT14"/>
<dbReference type="EMBL" id="AYZF01000013">
    <property type="protein sequence ID" value="KRN06219.1"/>
    <property type="molecule type" value="Genomic_DNA"/>
</dbReference>
<dbReference type="PANTHER" id="PTHR42810:SF2">
    <property type="entry name" value="PURINE PERMEASE C1399.01C-RELATED"/>
    <property type="match status" value="1"/>
</dbReference>
<dbReference type="eggNOG" id="COG2233">
    <property type="taxonomic scope" value="Bacteria"/>
</dbReference>
<dbReference type="GO" id="GO:0005886">
    <property type="term" value="C:plasma membrane"/>
    <property type="evidence" value="ECO:0007669"/>
    <property type="project" value="TreeGrafter"/>
</dbReference>
<evidence type="ECO:0000256" key="4">
    <source>
        <dbReference type="ARBA" id="ARBA00022692"/>
    </source>
</evidence>
<dbReference type="PATRIC" id="fig|1423806.3.peg.1435"/>
<evidence type="ECO:0000313" key="9">
    <source>
        <dbReference type="Proteomes" id="UP000050961"/>
    </source>
</evidence>
<proteinExistence type="inferred from homology"/>
<gene>
    <name evidence="8" type="ORF">FD15_GL001415</name>
</gene>
<evidence type="ECO:0000256" key="3">
    <source>
        <dbReference type="ARBA" id="ARBA00022448"/>
    </source>
</evidence>
<feature type="transmembrane region" description="Helical" evidence="7">
    <location>
        <begin position="150"/>
        <end position="172"/>
    </location>
</feature>
<feature type="transmembrane region" description="Helical" evidence="7">
    <location>
        <begin position="47"/>
        <end position="68"/>
    </location>
</feature>
<sequence>MLTWIKKKIQVFLYRREDFSVSGKKKEEFRNEEAILDIQDKPTFGHWLVLSIQHLFTMFGATVLVPLLVGINPSIALFSSGVGTLVYILCTKAKIPAYLGSSFAFVGTMQALMKVYGYPAVGQGAISAGLVYLIVSLIISRFGSEWVDSLLPPVVVGPIIIVIGLSLATTAANDAMLNNSHYDLKYFGVAIFTLVITIIFNMFLKGFASMIPVLLGIVCGYVSAVLVGIVDFHSVAAAKWFSLPAFDVMFVNYDFKLYPGAIIAMAPIAFVTMTEHMGHVMVLNKLTKRNFFKNPGLHRTLFGDGLSSIIAGFAGGPPTTSYGENIGVLAMTKVHSVWVLGGAAIFAVLFSFIGKVSALIQSIPTPVIGGISFLLFGMIASNGLRILVDNKVNYELKRNLIITAVILVIGIGGTYLQIGQFQLTSIALATIFGIVANLVLPERANSEK</sequence>
<keyword evidence="4 7" id="KW-0812">Transmembrane</keyword>
<organism evidence="8 9">
    <name type="scientific">Liquorilactobacillus sucicola DSM 21376 = JCM 15457</name>
    <dbReference type="NCBI Taxonomy" id="1423806"/>
    <lineage>
        <taxon>Bacteria</taxon>
        <taxon>Bacillati</taxon>
        <taxon>Bacillota</taxon>
        <taxon>Bacilli</taxon>
        <taxon>Lactobacillales</taxon>
        <taxon>Lactobacillaceae</taxon>
        <taxon>Liquorilactobacillus</taxon>
    </lineage>
</organism>